<dbReference type="Gene3D" id="3.30.1310.20">
    <property type="entry name" value="PRTase-like"/>
    <property type="match status" value="1"/>
</dbReference>
<sequence length="242" mass="25360">MGLTGGRRADQAGDVFRNRVDAAAELLGRLERFRDRDVVVLGLPRGGVPVAAAVAEGLDAPLDVIVVRKLGLPTQTEVAMGAIGEGGVRVVDDDLVRRARVSDARFAEVERHEQATLDRRVVQLRGGRPPVPLAGRTALVVDDGLATGATAEAACRVARARGAARVVLAVPVAPKDAAARVPSADEVVAVEVPDWFMAVGQAYADFRQTSDEEVVALLEHARDRTGDRGAPRAGTDPGSAEG</sequence>
<evidence type="ECO:0000259" key="2">
    <source>
        <dbReference type="Pfam" id="PF00156"/>
    </source>
</evidence>
<feature type="compositionally biased region" description="Basic and acidic residues" evidence="1">
    <location>
        <begin position="220"/>
        <end position="230"/>
    </location>
</feature>
<dbReference type="InterPro" id="IPR029057">
    <property type="entry name" value="PRTase-like"/>
</dbReference>
<evidence type="ECO:0000313" key="3">
    <source>
        <dbReference type="EMBL" id="GAA2033996.1"/>
    </source>
</evidence>
<dbReference type="Pfam" id="PF00156">
    <property type="entry name" value="Pribosyltran"/>
    <property type="match status" value="1"/>
</dbReference>
<evidence type="ECO:0000256" key="1">
    <source>
        <dbReference type="SAM" id="MobiDB-lite"/>
    </source>
</evidence>
<reference evidence="3 4" key="1">
    <citation type="journal article" date="2019" name="Int. J. Syst. Evol. Microbiol.">
        <title>The Global Catalogue of Microorganisms (GCM) 10K type strain sequencing project: providing services to taxonomists for standard genome sequencing and annotation.</title>
        <authorList>
            <consortium name="The Broad Institute Genomics Platform"/>
            <consortium name="The Broad Institute Genome Sequencing Center for Infectious Disease"/>
            <person name="Wu L."/>
            <person name="Ma J."/>
        </authorList>
    </citation>
    <scope>NUCLEOTIDE SEQUENCE [LARGE SCALE GENOMIC DNA]</scope>
    <source>
        <strain evidence="3 4">JCM 15672</strain>
    </source>
</reference>
<keyword evidence="4" id="KW-1185">Reference proteome</keyword>
<dbReference type="EMBL" id="BAAAPW010000002">
    <property type="protein sequence ID" value="GAA2033996.1"/>
    <property type="molecule type" value="Genomic_DNA"/>
</dbReference>
<organism evidence="3 4">
    <name type="scientific">Agromyces tropicus</name>
    <dbReference type="NCBI Taxonomy" id="555371"/>
    <lineage>
        <taxon>Bacteria</taxon>
        <taxon>Bacillati</taxon>
        <taxon>Actinomycetota</taxon>
        <taxon>Actinomycetes</taxon>
        <taxon>Micrococcales</taxon>
        <taxon>Microbacteriaceae</taxon>
        <taxon>Agromyces</taxon>
    </lineage>
</organism>
<dbReference type="Gene3D" id="3.40.50.2020">
    <property type="match status" value="1"/>
</dbReference>
<accession>A0ABN2UC48</accession>
<proteinExistence type="predicted"/>
<comment type="caution">
    <text evidence="3">The sequence shown here is derived from an EMBL/GenBank/DDBJ whole genome shotgun (WGS) entry which is preliminary data.</text>
</comment>
<protein>
    <recommendedName>
        <fullName evidence="2">Phosphoribosyltransferase domain-containing protein</fullName>
    </recommendedName>
</protein>
<dbReference type="SUPFAM" id="SSF53271">
    <property type="entry name" value="PRTase-like"/>
    <property type="match status" value="1"/>
</dbReference>
<dbReference type="InterPro" id="IPR000836">
    <property type="entry name" value="PRTase_dom"/>
</dbReference>
<evidence type="ECO:0000313" key="4">
    <source>
        <dbReference type="Proteomes" id="UP001501196"/>
    </source>
</evidence>
<name>A0ABN2UC48_9MICO</name>
<gene>
    <name evidence="3" type="ORF">GCM10009819_17640</name>
</gene>
<feature type="region of interest" description="Disordered" evidence="1">
    <location>
        <begin position="220"/>
        <end position="242"/>
    </location>
</feature>
<dbReference type="CDD" id="cd06223">
    <property type="entry name" value="PRTases_typeI"/>
    <property type="match status" value="1"/>
</dbReference>
<dbReference type="Proteomes" id="UP001501196">
    <property type="component" value="Unassembled WGS sequence"/>
</dbReference>
<feature type="domain" description="Phosphoribosyltransferase" evidence="2">
    <location>
        <begin position="23"/>
        <end position="206"/>
    </location>
</feature>